<feature type="transmembrane region" description="Helical" evidence="1">
    <location>
        <begin position="16"/>
        <end position="38"/>
    </location>
</feature>
<comment type="caution">
    <text evidence="2">The sequence shown here is derived from an EMBL/GenBank/DDBJ whole genome shotgun (WGS) entry which is preliminary data.</text>
</comment>
<dbReference type="EMBL" id="BAABJQ010000001">
    <property type="protein sequence ID" value="GAA5177108.1"/>
    <property type="molecule type" value="Genomic_DNA"/>
</dbReference>
<feature type="transmembrane region" description="Helical" evidence="1">
    <location>
        <begin position="50"/>
        <end position="74"/>
    </location>
</feature>
<dbReference type="Proteomes" id="UP001501570">
    <property type="component" value="Unassembled WGS sequence"/>
</dbReference>
<evidence type="ECO:0000313" key="3">
    <source>
        <dbReference type="Proteomes" id="UP001501570"/>
    </source>
</evidence>
<name>A0ABP9RG51_9ACTN</name>
<keyword evidence="1" id="KW-1133">Transmembrane helix</keyword>
<keyword evidence="1" id="KW-0812">Transmembrane</keyword>
<keyword evidence="3" id="KW-1185">Reference proteome</keyword>
<evidence type="ECO:0000313" key="2">
    <source>
        <dbReference type="EMBL" id="GAA5177108.1"/>
    </source>
</evidence>
<keyword evidence="1" id="KW-0472">Membrane</keyword>
<proteinExistence type="predicted"/>
<sequence length="93" mass="9417">MVTAALSHRGSNASRITLASLMGFYVLIGLCGGAFALVNVGAAGFPSPGLRASVAVVEVLAALLAVTIGVLLLLPAANRFFYAGPGRRFVPST</sequence>
<gene>
    <name evidence="2" type="ORF">GCM10023322_00940</name>
</gene>
<protein>
    <submittedName>
        <fullName evidence="2">Uncharacterized protein</fullName>
    </submittedName>
</protein>
<reference evidence="3" key="1">
    <citation type="journal article" date="2019" name="Int. J. Syst. Evol. Microbiol.">
        <title>The Global Catalogue of Microorganisms (GCM) 10K type strain sequencing project: providing services to taxonomists for standard genome sequencing and annotation.</title>
        <authorList>
            <consortium name="The Broad Institute Genomics Platform"/>
            <consortium name="The Broad Institute Genome Sequencing Center for Infectious Disease"/>
            <person name="Wu L."/>
            <person name="Ma J."/>
        </authorList>
    </citation>
    <scope>NUCLEOTIDE SEQUENCE [LARGE SCALE GENOMIC DNA]</scope>
    <source>
        <strain evidence="3">JCM 18304</strain>
    </source>
</reference>
<evidence type="ECO:0000256" key="1">
    <source>
        <dbReference type="SAM" id="Phobius"/>
    </source>
</evidence>
<organism evidence="2 3">
    <name type="scientific">Rugosimonospora acidiphila</name>
    <dbReference type="NCBI Taxonomy" id="556531"/>
    <lineage>
        <taxon>Bacteria</taxon>
        <taxon>Bacillati</taxon>
        <taxon>Actinomycetota</taxon>
        <taxon>Actinomycetes</taxon>
        <taxon>Micromonosporales</taxon>
        <taxon>Micromonosporaceae</taxon>
        <taxon>Rugosimonospora</taxon>
    </lineage>
</organism>
<accession>A0ABP9RG51</accession>